<feature type="region of interest" description="Disordered" evidence="4">
    <location>
        <begin position="485"/>
        <end position="527"/>
    </location>
</feature>
<organism evidence="6">
    <name type="scientific">Eremomyces bilateralis CBS 781.70</name>
    <dbReference type="NCBI Taxonomy" id="1392243"/>
    <lineage>
        <taxon>Eukaryota</taxon>
        <taxon>Fungi</taxon>
        <taxon>Dikarya</taxon>
        <taxon>Ascomycota</taxon>
        <taxon>Pezizomycotina</taxon>
        <taxon>Dothideomycetes</taxon>
        <taxon>Dothideomycetes incertae sedis</taxon>
        <taxon>Eremomycetales</taxon>
        <taxon>Eremomycetaceae</taxon>
        <taxon>Eremomyces</taxon>
    </lineage>
</organism>
<evidence type="ECO:0000256" key="2">
    <source>
        <dbReference type="ARBA" id="ARBA00022737"/>
    </source>
</evidence>
<evidence type="ECO:0000256" key="4">
    <source>
        <dbReference type="SAM" id="MobiDB-lite"/>
    </source>
</evidence>
<evidence type="ECO:0000259" key="5">
    <source>
        <dbReference type="Pfam" id="PF08623"/>
    </source>
</evidence>
<gene>
    <name evidence="6 8" type="ORF">P152DRAFT_464837</name>
</gene>
<dbReference type="InterPro" id="IPR016024">
    <property type="entry name" value="ARM-type_fold"/>
</dbReference>
<evidence type="ECO:0000313" key="7">
    <source>
        <dbReference type="Proteomes" id="UP000504638"/>
    </source>
</evidence>
<dbReference type="RefSeq" id="XP_033536563.1">
    <property type="nucleotide sequence ID" value="XM_033680591.1"/>
</dbReference>
<dbReference type="InterPro" id="IPR011989">
    <property type="entry name" value="ARM-like"/>
</dbReference>
<keyword evidence="3" id="KW-0833">Ubl conjugation pathway</keyword>
<keyword evidence="2" id="KW-0677">Repeat</keyword>
<dbReference type="InterPro" id="IPR013932">
    <property type="entry name" value="TATA-bd_TIP120"/>
</dbReference>
<dbReference type="Pfam" id="PF08623">
    <property type="entry name" value="TIP120"/>
    <property type="match status" value="1"/>
</dbReference>
<keyword evidence="7" id="KW-1185">Reference proteome</keyword>
<reference evidence="8" key="3">
    <citation type="submission" date="2025-04" db="UniProtKB">
        <authorList>
            <consortium name="RefSeq"/>
        </authorList>
    </citation>
    <scope>IDENTIFICATION</scope>
    <source>
        <strain evidence="8">CBS 781.70</strain>
    </source>
</reference>
<evidence type="ECO:0000313" key="6">
    <source>
        <dbReference type="EMBL" id="KAF1814932.1"/>
    </source>
</evidence>
<protein>
    <submittedName>
        <fullName evidence="6 8">Cullin-associated NEDD8-dissociated protein-like protein</fullName>
    </submittedName>
</protein>
<evidence type="ECO:0000256" key="3">
    <source>
        <dbReference type="ARBA" id="ARBA00022786"/>
    </source>
</evidence>
<comment type="similarity">
    <text evidence="1">Belongs to the CAND family.</text>
</comment>
<dbReference type="GO" id="GO:0010265">
    <property type="term" value="P:SCF complex assembly"/>
    <property type="evidence" value="ECO:0007669"/>
    <property type="project" value="InterPro"/>
</dbReference>
<dbReference type="InterPro" id="IPR039852">
    <property type="entry name" value="CAND1/CAND2"/>
</dbReference>
<reference evidence="8" key="2">
    <citation type="submission" date="2020-04" db="EMBL/GenBank/DDBJ databases">
        <authorList>
            <consortium name="NCBI Genome Project"/>
        </authorList>
    </citation>
    <scope>NUCLEOTIDE SEQUENCE</scope>
    <source>
        <strain evidence="8">CBS 781.70</strain>
    </source>
</reference>
<name>A0A6G1GAA1_9PEZI</name>
<dbReference type="Pfam" id="PF25782">
    <property type="entry name" value="TPR_CAND1"/>
    <property type="match status" value="1"/>
</dbReference>
<accession>A0A6G1GAA1</accession>
<dbReference type="Proteomes" id="UP000504638">
    <property type="component" value="Unplaced"/>
</dbReference>
<dbReference type="Gene3D" id="1.25.10.10">
    <property type="entry name" value="Leucine-rich Repeat Variant"/>
    <property type="match status" value="1"/>
</dbReference>
<sequence>MASSSTPVVGTPMGVLSLLSKLNQDDPDLRFMALNDVYQIFQTAPTQFFAVEPNACLKINDAIIKALNDTRGDVQNMAIKCLEPYVKKVGESVLSPLLEKLSALQMKDEMDNAIPGLALRAIVVSLPRPTSGVSVSTHGAMAYAAISKALIPRLVGAYVVTRHFKPTAQLPKLGPGLLSMEPRTIIDSNILDVLVEVARCFGPLLQPEELKALSDTSLAIIEHPRANSIFRKKAVTAISAVSVYFSDALLSDLMSKVMERLGDVHLDNPRRKAYITILGSLARSIPRKFGPHLHALAQFVFSTIGDFNPQAGIDDSQDFEERDPEEDEVREAALVAIESFVACCSEDMTEYMDESLEAGLRFLKFDPNLVDYDDGNDDAEDFNADDDDEFESDDEFDDEDDNAWKLRRCAAKLLHAMVQMRSQDLLEAGALYDRIAPELLNRFKEKDQSVLLEVLDALSLLVRKTGQLAAGPSFATSLAGGDITKIPVSRKRRRGGSDTTMADSPMPSSKGGASPEPGSTHTAPLVGLTKIGPELVQKSCDLTKRGSMATKEASLLLLKDLISVQRGGLGSEFKHVLDIATAAVNTSGIEKGSSLQATALLLLKVIAETHSGKALQPYSNQTLPAIESAVTDRNTKVAIQALRTLEQFVKALLPLDSASALVTSEQLDKLYDVVFTQINATGVDTDVKRQALHCLGMVLGHASATSAPLSPQKHSQGLVLLSDRLKNEVMRLSAVDAIEELAKLAASSEAFPPQWLDTVSLELGAQFRKASRALRASSLSALQALVSNPAIRTLYGNNPAVVGQLSEALIPLLKPTDLHVLTLALHILARFVRVDGETVVGTKSFIPEFCSLLYSQQHMVGPALSALLDLSKSIAEARVGDSLFQTILQQVGTHGETLVVGKVLANLIVFSGTNPDEGLRPFISELETSQADGSRRLALVILGESGFLLGAKSPLKPSSFTPYFSVRGEKVPLTAAIAMGRAGAKHVSEFLPVILDGMKEGSSYLALHSIREILSHPGTESDILPYADTLWEKLTTASAVEDNRAVGAECIGRLAVLDSKTYLPQLQAFLENPVANIRGMVISALRFTFADSDETYDDTLRQMVIDMLITMLNEENLENRRLAFTTLTSAVKNKPDLVMQCLEQILPLVMRETKVNPKLIREVKMGPFTHKVDDGMEIRKSAYETLYELLYSSRVSTAGVTENSSGSNTLPSTQTSLLLKYTSILLPTLLDGLKDAHDIRLLCFLMLSKLLTLSPDTVHAHLNDLAAASTLIMSQKLKENPVKQEVERVEEERRATARLGYEISRLWPAEVAGMSVVIGREGKDGLGGGRDEDPVALYKGPDEGGWRAYWAWVRRHWGSVLKAVEDERGDRDR</sequence>
<reference evidence="6 8" key="1">
    <citation type="submission" date="2020-01" db="EMBL/GenBank/DDBJ databases">
        <authorList>
            <consortium name="DOE Joint Genome Institute"/>
            <person name="Haridas S."/>
            <person name="Albert R."/>
            <person name="Binder M."/>
            <person name="Bloem J."/>
            <person name="Labutti K."/>
            <person name="Salamov A."/>
            <person name="Andreopoulos B."/>
            <person name="Baker S.E."/>
            <person name="Barry K."/>
            <person name="Bills G."/>
            <person name="Bluhm B.H."/>
            <person name="Cannon C."/>
            <person name="Castanera R."/>
            <person name="Culley D.E."/>
            <person name="Daum C."/>
            <person name="Ezra D."/>
            <person name="Gonzalez J.B."/>
            <person name="Henrissat B."/>
            <person name="Kuo A."/>
            <person name="Liang C."/>
            <person name="Lipzen A."/>
            <person name="Lutzoni F."/>
            <person name="Magnuson J."/>
            <person name="Mondo S."/>
            <person name="Nolan M."/>
            <person name="Ohm R."/>
            <person name="Pangilinan J."/>
            <person name="Park H.-J."/>
            <person name="Ramirez L."/>
            <person name="Alfaro M."/>
            <person name="Sun H."/>
            <person name="Tritt A."/>
            <person name="Yoshinaga Y."/>
            <person name="Zwiers L.-H."/>
            <person name="Turgeon B.G."/>
            <person name="Goodwin S.B."/>
            <person name="Spatafora J.W."/>
            <person name="Crous P.W."/>
            <person name="Grigoriev I.V."/>
        </authorList>
    </citation>
    <scope>NUCLEOTIDE SEQUENCE</scope>
    <source>
        <strain evidence="6 8">CBS 781.70</strain>
    </source>
</reference>
<evidence type="ECO:0000313" key="8">
    <source>
        <dbReference type="RefSeq" id="XP_033536563.1"/>
    </source>
</evidence>
<dbReference type="PANTHER" id="PTHR12696">
    <property type="entry name" value="TIP120"/>
    <property type="match status" value="1"/>
</dbReference>
<dbReference type="OrthoDB" id="6260732at2759"/>
<dbReference type="EMBL" id="ML975152">
    <property type="protein sequence ID" value="KAF1814932.1"/>
    <property type="molecule type" value="Genomic_DNA"/>
</dbReference>
<evidence type="ECO:0000256" key="1">
    <source>
        <dbReference type="ARBA" id="ARBA00007657"/>
    </source>
</evidence>
<proteinExistence type="inferred from homology"/>
<feature type="domain" description="TATA-binding protein interacting (TIP20)" evidence="5">
    <location>
        <begin position="1137"/>
        <end position="1306"/>
    </location>
</feature>
<feature type="region of interest" description="Disordered" evidence="4">
    <location>
        <begin position="375"/>
        <end position="398"/>
    </location>
</feature>
<dbReference type="GeneID" id="54421161"/>
<dbReference type="SUPFAM" id="SSF48371">
    <property type="entry name" value="ARM repeat"/>
    <property type="match status" value="1"/>
</dbReference>